<evidence type="ECO:0000313" key="9">
    <source>
        <dbReference type="Proteomes" id="UP000076796"/>
    </source>
</evidence>
<comment type="caution">
    <text evidence="8">The sequence shown here is derived from an EMBL/GenBank/DDBJ whole genome shotgun (WGS) entry which is preliminary data.</text>
</comment>
<evidence type="ECO:0000256" key="3">
    <source>
        <dbReference type="ARBA" id="ARBA00023125"/>
    </source>
</evidence>
<dbReference type="InterPro" id="IPR016032">
    <property type="entry name" value="Sig_transdc_resp-reg_C-effctor"/>
</dbReference>
<evidence type="ECO:0000256" key="5">
    <source>
        <dbReference type="PROSITE-ProRule" id="PRU00169"/>
    </source>
</evidence>
<proteinExistence type="predicted"/>
<dbReference type="CDD" id="cd17535">
    <property type="entry name" value="REC_NarL-like"/>
    <property type="match status" value="1"/>
</dbReference>
<name>A0A163LQT4_9BACL</name>
<evidence type="ECO:0000256" key="2">
    <source>
        <dbReference type="ARBA" id="ARBA00023015"/>
    </source>
</evidence>
<dbReference type="EMBL" id="LWMH01000001">
    <property type="protein sequence ID" value="KZS48364.1"/>
    <property type="molecule type" value="Genomic_DNA"/>
</dbReference>
<dbReference type="InterPro" id="IPR000792">
    <property type="entry name" value="Tscrpt_reg_LuxR_C"/>
</dbReference>
<dbReference type="InterPro" id="IPR001789">
    <property type="entry name" value="Sig_transdc_resp-reg_receiver"/>
</dbReference>
<dbReference type="InterPro" id="IPR058245">
    <property type="entry name" value="NreC/VraR/RcsB-like_REC"/>
</dbReference>
<dbReference type="KEGG" id="pglu:A3958_20845"/>
<gene>
    <name evidence="8" type="ORF">AWU65_21725</name>
</gene>
<evidence type="ECO:0000259" key="6">
    <source>
        <dbReference type="PROSITE" id="PS50043"/>
    </source>
</evidence>
<dbReference type="PROSITE" id="PS50043">
    <property type="entry name" value="HTH_LUXR_2"/>
    <property type="match status" value="1"/>
</dbReference>
<dbReference type="OrthoDB" id="9780153at2"/>
<dbReference type="STRING" id="59843.A3958_20845"/>
<dbReference type="Proteomes" id="UP000076796">
    <property type="component" value="Unassembled WGS sequence"/>
</dbReference>
<feature type="domain" description="HTH luxR-type" evidence="6">
    <location>
        <begin position="144"/>
        <end position="209"/>
    </location>
</feature>
<keyword evidence="3 8" id="KW-0238">DNA-binding</keyword>
<dbReference type="PANTHER" id="PTHR43214:SF43">
    <property type="entry name" value="TWO-COMPONENT RESPONSE REGULATOR"/>
    <property type="match status" value="1"/>
</dbReference>
<reference evidence="8" key="1">
    <citation type="journal article" date="2016" name="Genome Announc.">
        <title>Draft genomes of two strains of Paenibacillus glucanolyticus with capability to degrade lignocellulose.</title>
        <authorList>
            <person name="Mathews S.L."/>
            <person name="Pawlak J."/>
            <person name="Grunden A.M."/>
        </authorList>
    </citation>
    <scope>NUCLEOTIDE SEQUENCE [LARGE SCALE GENOMIC DNA]</scope>
    <source>
        <strain evidence="8">SLM1</strain>
    </source>
</reference>
<feature type="domain" description="Response regulatory" evidence="7">
    <location>
        <begin position="4"/>
        <end position="120"/>
    </location>
</feature>
<dbReference type="GeneID" id="97556108"/>
<dbReference type="SUPFAM" id="SSF46894">
    <property type="entry name" value="C-terminal effector domain of the bipartite response regulators"/>
    <property type="match status" value="1"/>
</dbReference>
<dbReference type="AlphaFoldDB" id="A0A163LQT4"/>
<dbReference type="GO" id="GO:0006355">
    <property type="term" value="P:regulation of DNA-templated transcription"/>
    <property type="evidence" value="ECO:0007669"/>
    <property type="project" value="InterPro"/>
</dbReference>
<dbReference type="SMART" id="SM00448">
    <property type="entry name" value="REC"/>
    <property type="match status" value="1"/>
</dbReference>
<evidence type="ECO:0000256" key="1">
    <source>
        <dbReference type="ARBA" id="ARBA00022553"/>
    </source>
</evidence>
<dbReference type="Pfam" id="PF00072">
    <property type="entry name" value="Response_reg"/>
    <property type="match status" value="1"/>
</dbReference>
<dbReference type="PRINTS" id="PR00038">
    <property type="entry name" value="HTHLUXR"/>
</dbReference>
<dbReference type="PANTHER" id="PTHR43214">
    <property type="entry name" value="TWO-COMPONENT RESPONSE REGULATOR"/>
    <property type="match status" value="1"/>
</dbReference>
<keyword evidence="2" id="KW-0805">Transcription regulation</keyword>
<accession>A0A163LQT4</accession>
<evidence type="ECO:0000256" key="4">
    <source>
        <dbReference type="ARBA" id="ARBA00023163"/>
    </source>
</evidence>
<dbReference type="GO" id="GO:0000160">
    <property type="term" value="P:phosphorelay signal transduction system"/>
    <property type="evidence" value="ECO:0007669"/>
    <property type="project" value="InterPro"/>
</dbReference>
<dbReference type="CDD" id="cd06170">
    <property type="entry name" value="LuxR_C_like"/>
    <property type="match status" value="1"/>
</dbReference>
<dbReference type="RefSeq" id="WP_006209768.1">
    <property type="nucleotide sequence ID" value="NZ_CBCSBX010000015.1"/>
</dbReference>
<keyword evidence="9" id="KW-1185">Reference proteome</keyword>
<dbReference type="Pfam" id="PF00196">
    <property type="entry name" value="GerE"/>
    <property type="match status" value="1"/>
</dbReference>
<dbReference type="GO" id="GO:0003677">
    <property type="term" value="F:DNA binding"/>
    <property type="evidence" value="ECO:0007669"/>
    <property type="project" value="UniProtKB-KW"/>
</dbReference>
<feature type="modified residue" description="4-aspartylphosphate" evidence="5">
    <location>
        <position position="55"/>
    </location>
</feature>
<dbReference type="PROSITE" id="PS50110">
    <property type="entry name" value="RESPONSE_REGULATORY"/>
    <property type="match status" value="1"/>
</dbReference>
<keyword evidence="1 5" id="KW-0597">Phosphoprotein</keyword>
<dbReference type="SMART" id="SM00421">
    <property type="entry name" value="HTH_LUXR"/>
    <property type="match status" value="1"/>
</dbReference>
<dbReference type="SUPFAM" id="SSF52172">
    <property type="entry name" value="CheY-like"/>
    <property type="match status" value="1"/>
</dbReference>
<dbReference type="PROSITE" id="PS00622">
    <property type="entry name" value="HTH_LUXR_1"/>
    <property type="match status" value="1"/>
</dbReference>
<dbReference type="InterPro" id="IPR011006">
    <property type="entry name" value="CheY-like_superfamily"/>
</dbReference>
<evidence type="ECO:0000313" key="8">
    <source>
        <dbReference type="EMBL" id="KZS48364.1"/>
    </source>
</evidence>
<organism evidence="8 9">
    <name type="scientific">Paenibacillus glucanolyticus</name>
    <dbReference type="NCBI Taxonomy" id="59843"/>
    <lineage>
        <taxon>Bacteria</taxon>
        <taxon>Bacillati</taxon>
        <taxon>Bacillota</taxon>
        <taxon>Bacilli</taxon>
        <taxon>Bacillales</taxon>
        <taxon>Paenibacillaceae</taxon>
        <taxon>Paenibacillus</taxon>
    </lineage>
</organism>
<evidence type="ECO:0000259" key="7">
    <source>
        <dbReference type="PROSITE" id="PS50110"/>
    </source>
</evidence>
<sequence>MKIKVLIVDDHLVVLRGLRYFLQTQPMIEIVDQALNGREALAKAEMLQPDVVLMDLMMPEMDGVEATKRITSEFPHIKVIILTSFADRDSVLPAIKAGAIGYQLKDIEPKVLVETIVAAVNGNRMLHPQVTNQLIAHVATDGEAAKGIDILTKREQHVLEQITMGRSNKEIAVELHITEKTVKTHITHILGKMEVQDRTQAALYAIRNHWYGK</sequence>
<dbReference type="InterPro" id="IPR039420">
    <property type="entry name" value="WalR-like"/>
</dbReference>
<dbReference type="Gene3D" id="3.40.50.2300">
    <property type="match status" value="1"/>
</dbReference>
<keyword evidence="4" id="KW-0804">Transcription</keyword>
<protein>
    <submittedName>
        <fullName evidence="8">DNA-binding response regulator</fullName>
    </submittedName>
</protein>